<evidence type="ECO:0000256" key="8">
    <source>
        <dbReference type="ARBA" id="ARBA00023037"/>
    </source>
</evidence>
<keyword evidence="9" id="KW-0472">Membrane</keyword>
<keyword evidence="4" id="KW-0812">Transmembrane</keyword>
<organism evidence="16 17">
    <name type="scientific">Syphacia muris</name>
    <dbReference type="NCBI Taxonomy" id="451379"/>
    <lineage>
        <taxon>Eukaryota</taxon>
        <taxon>Metazoa</taxon>
        <taxon>Ecdysozoa</taxon>
        <taxon>Nematoda</taxon>
        <taxon>Chromadorea</taxon>
        <taxon>Rhabditida</taxon>
        <taxon>Spirurina</taxon>
        <taxon>Oxyuridomorpha</taxon>
        <taxon>Oxyuroidea</taxon>
        <taxon>Oxyuridae</taxon>
        <taxon>Syphacia</taxon>
    </lineage>
</organism>
<dbReference type="Gene3D" id="2.10.25.10">
    <property type="entry name" value="Laminin"/>
    <property type="match status" value="3"/>
</dbReference>
<dbReference type="Gene3D" id="2.60.40.1510">
    <property type="entry name" value="ntegrin, alpha v. Chain A, domain 3"/>
    <property type="match status" value="1"/>
</dbReference>
<keyword evidence="11" id="KW-0325">Glycoprotein</keyword>
<protein>
    <submittedName>
        <fullName evidence="17">Tenascin</fullName>
    </submittedName>
</protein>
<keyword evidence="10" id="KW-1015">Disulfide bond</keyword>
<dbReference type="InterPro" id="IPR013111">
    <property type="entry name" value="EGF_extracell"/>
</dbReference>
<keyword evidence="3" id="KW-0245">EGF-like domain</keyword>
<dbReference type="GO" id="GO:0033627">
    <property type="term" value="P:cell adhesion mediated by integrin"/>
    <property type="evidence" value="ECO:0007669"/>
    <property type="project" value="TreeGrafter"/>
</dbReference>
<evidence type="ECO:0000256" key="5">
    <source>
        <dbReference type="ARBA" id="ARBA00022729"/>
    </source>
</evidence>
<keyword evidence="5" id="KW-0732">Signal</keyword>
<dbReference type="GO" id="GO:0007160">
    <property type="term" value="P:cell-matrix adhesion"/>
    <property type="evidence" value="ECO:0007669"/>
    <property type="project" value="TreeGrafter"/>
</dbReference>
<dbReference type="InterPro" id="IPR015812">
    <property type="entry name" value="Integrin_bsu"/>
</dbReference>
<dbReference type="PANTHER" id="PTHR10082:SF60">
    <property type="entry name" value="INTEGRIN BETA-PS"/>
    <property type="match status" value="1"/>
</dbReference>
<dbReference type="Proteomes" id="UP000046393">
    <property type="component" value="Unplaced"/>
</dbReference>
<dbReference type="Pfam" id="PF07974">
    <property type="entry name" value="EGF_2"/>
    <property type="match status" value="2"/>
</dbReference>
<feature type="domain" description="Epidermal growth factor-like" evidence="13">
    <location>
        <begin position="292"/>
        <end position="321"/>
    </location>
</feature>
<dbReference type="GO" id="GO:0009986">
    <property type="term" value="C:cell surface"/>
    <property type="evidence" value="ECO:0007669"/>
    <property type="project" value="TreeGrafter"/>
</dbReference>
<dbReference type="STRING" id="451379.A0A0N5ABW5"/>
<evidence type="ECO:0000256" key="2">
    <source>
        <dbReference type="ARBA" id="ARBA00007449"/>
    </source>
</evidence>
<evidence type="ECO:0000256" key="10">
    <source>
        <dbReference type="ARBA" id="ARBA00023157"/>
    </source>
</evidence>
<evidence type="ECO:0000256" key="7">
    <source>
        <dbReference type="ARBA" id="ARBA00022989"/>
    </source>
</evidence>
<evidence type="ECO:0000256" key="6">
    <source>
        <dbReference type="ARBA" id="ARBA00022737"/>
    </source>
</evidence>
<feature type="compositionally biased region" description="Basic and acidic residues" evidence="12">
    <location>
        <begin position="429"/>
        <end position="450"/>
    </location>
</feature>
<name>A0A0N5ABW5_9BILA</name>
<comment type="subcellular location">
    <subcellularLocation>
        <location evidence="1">Membrane</location>
        <topology evidence="1">Single-pass type I membrane protein</topology>
    </subcellularLocation>
</comment>
<feature type="domain" description="Integrin beta epidermal growth factor-like" evidence="14">
    <location>
        <begin position="172"/>
        <end position="193"/>
    </location>
</feature>
<keyword evidence="7" id="KW-1133">Transmembrane helix</keyword>
<dbReference type="WBParaSite" id="SMUV_0000164101-mRNA-1">
    <property type="protein sequence ID" value="SMUV_0000164101-mRNA-1"/>
    <property type="gene ID" value="SMUV_0000164101"/>
</dbReference>
<sequence length="496" mass="54835">MTTHYHCDLESELRKKYGRQQVYRPENKITLLEDNPIGSLWKQTGKQLQIQPQTVQLLIKPNSAYRVKFTYMHLSPFNHLILRSSRLNRDRGMTVAFSIMCHGHEVQGMQCSNVSIGEIIEFYVDVRLLECRGDSERLTIGALEYENAHVLYIRELCGCECQEIDELQKGLSSRSCNYHGDLDCGQCSCEDGFGGNRCECPLNGASNEYLLDSCRKSPGAEICSANGICECGRCKCQAEHIQGRFCECDSLSCPTVDGKICSGRGQCNCSKCECESGYTGEDCSCSLDKLPCMEGDLECNNHGVCECGMCKCNKGYSGHTCGITNDDDRDQYDETNDEAVETANDQNNGQDDSDDDDDDDVDSVSTNFAQSPTVATESELKQSSSVDDATSVTAAPGTSTNANDETLNTDDSAQHTEEYKASSTTPIEILDHHDIDYTPKPEDTDKRISDDTGDTTNTEQSKDAPDSANYNNFSSVSKLLVFVNSLIVLTYFVKLN</sequence>
<reference evidence="17" key="1">
    <citation type="submission" date="2017-02" db="UniProtKB">
        <authorList>
            <consortium name="WormBaseParasite"/>
        </authorList>
    </citation>
    <scope>IDENTIFICATION</scope>
</reference>
<evidence type="ECO:0000256" key="9">
    <source>
        <dbReference type="ARBA" id="ARBA00023136"/>
    </source>
</evidence>
<dbReference type="AlphaFoldDB" id="A0A0N5ABW5"/>
<dbReference type="PROSITE" id="PS00243">
    <property type="entry name" value="I_EGF_1"/>
    <property type="match status" value="2"/>
</dbReference>
<dbReference type="InterPro" id="IPR032695">
    <property type="entry name" value="Integrin_dom_sf"/>
</dbReference>
<proteinExistence type="inferred from homology"/>
<keyword evidence="6" id="KW-0677">Repeat</keyword>
<keyword evidence="8" id="KW-0401">Integrin</keyword>
<dbReference type="PANTHER" id="PTHR10082">
    <property type="entry name" value="INTEGRIN BETA SUBUNIT"/>
    <property type="match status" value="1"/>
</dbReference>
<dbReference type="SUPFAM" id="SSF69179">
    <property type="entry name" value="Integrin domains"/>
    <property type="match status" value="1"/>
</dbReference>
<dbReference type="GO" id="GO:0016477">
    <property type="term" value="P:cell migration"/>
    <property type="evidence" value="ECO:0007669"/>
    <property type="project" value="TreeGrafter"/>
</dbReference>
<dbReference type="FunFam" id="2.10.25.10:FF:000036">
    <property type="entry name" value="Integrin beta"/>
    <property type="match status" value="1"/>
</dbReference>
<evidence type="ECO:0000256" key="1">
    <source>
        <dbReference type="ARBA" id="ARBA00004479"/>
    </source>
</evidence>
<evidence type="ECO:0000256" key="12">
    <source>
        <dbReference type="SAM" id="MobiDB-lite"/>
    </source>
</evidence>
<evidence type="ECO:0000256" key="11">
    <source>
        <dbReference type="ARBA" id="ARBA00023180"/>
    </source>
</evidence>
<dbReference type="GO" id="GO:0007229">
    <property type="term" value="P:integrin-mediated signaling pathway"/>
    <property type="evidence" value="ECO:0007669"/>
    <property type="project" value="UniProtKB-KW"/>
</dbReference>
<feature type="region of interest" description="Disordered" evidence="12">
    <location>
        <begin position="341"/>
        <end position="468"/>
    </location>
</feature>
<dbReference type="GO" id="GO:0005178">
    <property type="term" value="F:integrin binding"/>
    <property type="evidence" value="ECO:0007669"/>
    <property type="project" value="TreeGrafter"/>
</dbReference>
<dbReference type="GO" id="GO:0098609">
    <property type="term" value="P:cell-cell adhesion"/>
    <property type="evidence" value="ECO:0007669"/>
    <property type="project" value="TreeGrafter"/>
</dbReference>
<dbReference type="SUPFAM" id="SSF57196">
    <property type="entry name" value="EGF/Laminin"/>
    <property type="match status" value="1"/>
</dbReference>
<feature type="compositionally biased region" description="Polar residues" evidence="12">
    <location>
        <begin position="366"/>
        <end position="411"/>
    </location>
</feature>
<evidence type="ECO:0000259" key="14">
    <source>
        <dbReference type="Pfam" id="PF18372"/>
    </source>
</evidence>
<evidence type="ECO:0000313" key="16">
    <source>
        <dbReference type="Proteomes" id="UP000046393"/>
    </source>
</evidence>
<feature type="domain" description="Integrin beta epidermal growth factor-like" evidence="15">
    <location>
        <begin position="212"/>
        <end position="247"/>
    </location>
</feature>
<dbReference type="InterPro" id="IPR057073">
    <property type="entry name" value="EGF_integrin_2"/>
</dbReference>
<dbReference type="Pfam" id="PF23105">
    <property type="entry name" value="EGF_integrin"/>
    <property type="match status" value="1"/>
</dbReference>
<dbReference type="InterPro" id="IPR057243">
    <property type="entry name" value="Integrin_I-EGF_CS"/>
</dbReference>
<dbReference type="InterPro" id="IPR040622">
    <property type="entry name" value="EGF_integrin_1"/>
</dbReference>
<dbReference type="GO" id="GO:0005925">
    <property type="term" value="C:focal adhesion"/>
    <property type="evidence" value="ECO:0007669"/>
    <property type="project" value="TreeGrafter"/>
</dbReference>
<evidence type="ECO:0000259" key="15">
    <source>
        <dbReference type="Pfam" id="PF23105"/>
    </source>
</evidence>
<dbReference type="Pfam" id="PF18372">
    <property type="entry name" value="I-EGF_1"/>
    <property type="match status" value="1"/>
</dbReference>
<keyword evidence="16" id="KW-1185">Reference proteome</keyword>
<feature type="domain" description="Epidermal growth factor-like" evidence="13">
    <location>
        <begin position="253"/>
        <end position="283"/>
    </location>
</feature>
<evidence type="ECO:0000256" key="3">
    <source>
        <dbReference type="ARBA" id="ARBA00022536"/>
    </source>
</evidence>
<evidence type="ECO:0000259" key="13">
    <source>
        <dbReference type="Pfam" id="PF07974"/>
    </source>
</evidence>
<comment type="similarity">
    <text evidence="2">Belongs to the integrin beta chain family.</text>
</comment>
<feature type="compositionally biased region" description="Acidic residues" evidence="12">
    <location>
        <begin position="351"/>
        <end position="362"/>
    </location>
</feature>
<dbReference type="GO" id="GO:0008305">
    <property type="term" value="C:integrin complex"/>
    <property type="evidence" value="ECO:0007669"/>
    <property type="project" value="TreeGrafter"/>
</dbReference>
<accession>A0A0N5ABW5</accession>
<evidence type="ECO:0000313" key="17">
    <source>
        <dbReference type="WBParaSite" id="SMUV_0000164101-mRNA-1"/>
    </source>
</evidence>
<evidence type="ECO:0000256" key="4">
    <source>
        <dbReference type="ARBA" id="ARBA00022692"/>
    </source>
</evidence>